<dbReference type="Proteomes" id="UP001174936">
    <property type="component" value="Unassembled WGS sequence"/>
</dbReference>
<proteinExistence type="predicted"/>
<dbReference type="AlphaFoldDB" id="A0AA40CJR5"/>
<keyword evidence="3" id="KW-1185">Reference proteome</keyword>
<dbReference type="Pfam" id="PF06985">
    <property type="entry name" value="HET"/>
    <property type="match status" value="1"/>
</dbReference>
<name>A0AA40CJR5_9PEZI</name>
<dbReference type="InterPro" id="IPR018247">
    <property type="entry name" value="EF_Hand_1_Ca_BS"/>
</dbReference>
<dbReference type="Pfam" id="PF26639">
    <property type="entry name" value="Het-6_barrel"/>
    <property type="match status" value="1"/>
</dbReference>
<protein>
    <submittedName>
        <fullName evidence="2">Heterokaryon incompatibility protein-domain-containing protein</fullName>
    </submittedName>
</protein>
<sequence>MTKSHRVSRSDIIQAYEHCPRRPYVELTVPHDAFAVTSAAFTTESRDQGWAGDTSVSFTWFEVALRRPEGRSDVADIKIHHNAVAVDEFGRATTRWDARDTNTPPRVKSWLRTAQPGDVIQLIPKAQFPCWVNIIREGTIDLEYEPTASHQGLAGLPSQPSQAFRDTHNYKPLDYAAQQIRVLAIQPGAYEADILAHFEYINLANPGVEQPSFHALSYYWGDSSEKVFISILDGNESSKIGISGTLERAIRRLRSSTTAAPLRIWIDAICINQDDLEERAHQVAMMGSIYSRAEMVHVWLDDYVLGLDEALRLIRDIVNINKRCCPGGSQCRCSGSKHTLSAEQLDEITQSTEWHSFGYTREVFFQHRVGSNFSAAATDAGSGGGTDDIHFTYFMQTFFHHPWFQRVWVIQEAILSPKTVVYSAKEEVPWEELLMINEMASTPEYAGEARWSVQTRDSMPAIWNALAKSHGKRPLPILEVYLKALDLKATNPCDKLWALLSFGHETKEAAKIPALLRPDYNKPVNEVMADFTRWWILGYQSLDILSFIHCQPTRAWRRTLCDADTRVSAPVMSGHPTWALATDGYAQWSPMTLREQFPSAFAHIALLNETTPDLGLIRPSLDIDTKSNPLELSLRGKTLGTIVSLGHPPREMVSPAPPEEHKTIAAVFNRLFDPSARMGVWLLRGVNYHEEHWDPQVLEGILNGHTQAHFSYVVDPEAKQHVLVPGAVDGSSEYECYESYDLPACLERCFFVLDGPGMYGLCPWTARGGDVVVLLHGARVPYILRPAGEEGRYQLVGECFVEMGDGLDMGMDVSKDGKIGSSEVFVLV</sequence>
<feature type="domain" description="Heterokaryon incompatibility" evidence="1">
    <location>
        <begin position="213"/>
        <end position="412"/>
    </location>
</feature>
<gene>
    <name evidence="2" type="ORF">B0T16DRAFT_497702</name>
</gene>
<evidence type="ECO:0000259" key="1">
    <source>
        <dbReference type="Pfam" id="PF06985"/>
    </source>
</evidence>
<dbReference type="PROSITE" id="PS00018">
    <property type="entry name" value="EF_HAND_1"/>
    <property type="match status" value="1"/>
</dbReference>
<dbReference type="InterPro" id="IPR010730">
    <property type="entry name" value="HET"/>
</dbReference>
<evidence type="ECO:0000313" key="2">
    <source>
        <dbReference type="EMBL" id="KAK0639679.1"/>
    </source>
</evidence>
<organism evidence="2 3">
    <name type="scientific">Cercophora newfieldiana</name>
    <dbReference type="NCBI Taxonomy" id="92897"/>
    <lineage>
        <taxon>Eukaryota</taxon>
        <taxon>Fungi</taxon>
        <taxon>Dikarya</taxon>
        <taxon>Ascomycota</taxon>
        <taxon>Pezizomycotina</taxon>
        <taxon>Sordariomycetes</taxon>
        <taxon>Sordariomycetidae</taxon>
        <taxon>Sordariales</taxon>
        <taxon>Lasiosphaeriaceae</taxon>
        <taxon>Cercophora</taxon>
    </lineage>
</organism>
<accession>A0AA40CJR5</accession>
<dbReference type="EMBL" id="JAULSV010000007">
    <property type="protein sequence ID" value="KAK0639679.1"/>
    <property type="molecule type" value="Genomic_DNA"/>
</dbReference>
<dbReference type="InterPro" id="IPR052895">
    <property type="entry name" value="HetReg/Transcr_Mod"/>
</dbReference>
<dbReference type="PANTHER" id="PTHR24148:SF64">
    <property type="entry name" value="HETEROKARYON INCOMPATIBILITY DOMAIN-CONTAINING PROTEIN"/>
    <property type="match status" value="1"/>
</dbReference>
<comment type="caution">
    <text evidence="2">The sequence shown here is derived from an EMBL/GenBank/DDBJ whole genome shotgun (WGS) entry which is preliminary data.</text>
</comment>
<evidence type="ECO:0000313" key="3">
    <source>
        <dbReference type="Proteomes" id="UP001174936"/>
    </source>
</evidence>
<reference evidence="2" key="1">
    <citation type="submission" date="2023-06" db="EMBL/GenBank/DDBJ databases">
        <title>Genome-scale phylogeny and comparative genomics of the fungal order Sordariales.</title>
        <authorList>
            <consortium name="Lawrence Berkeley National Laboratory"/>
            <person name="Hensen N."/>
            <person name="Bonometti L."/>
            <person name="Westerberg I."/>
            <person name="Brannstrom I.O."/>
            <person name="Guillou S."/>
            <person name="Cros-Aarteil S."/>
            <person name="Calhoun S."/>
            <person name="Haridas S."/>
            <person name="Kuo A."/>
            <person name="Mondo S."/>
            <person name="Pangilinan J."/>
            <person name="Riley R."/>
            <person name="Labutti K."/>
            <person name="Andreopoulos B."/>
            <person name="Lipzen A."/>
            <person name="Chen C."/>
            <person name="Yanf M."/>
            <person name="Daum C."/>
            <person name="Ng V."/>
            <person name="Clum A."/>
            <person name="Steindorff A."/>
            <person name="Ohm R."/>
            <person name="Martin F."/>
            <person name="Silar P."/>
            <person name="Natvig D."/>
            <person name="Lalanne C."/>
            <person name="Gautier V."/>
            <person name="Ament-Velasquez S.L."/>
            <person name="Kruys A."/>
            <person name="Hutchinson M.I."/>
            <person name="Powell A.J."/>
            <person name="Barry K."/>
            <person name="Miller A.N."/>
            <person name="Grigoriev I.V."/>
            <person name="Debuchy R."/>
            <person name="Gladieux P."/>
            <person name="Thoren M.H."/>
            <person name="Johannesson H."/>
        </authorList>
    </citation>
    <scope>NUCLEOTIDE SEQUENCE</scope>
    <source>
        <strain evidence="2">SMH2532-1</strain>
    </source>
</reference>
<dbReference type="PANTHER" id="PTHR24148">
    <property type="entry name" value="ANKYRIN REPEAT DOMAIN-CONTAINING PROTEIN 39 HOMOLOG-RELATED"/>
    <property type="match status" value="1"/>
</dbReference>